<name>A0A7S7FZD0_9MOLU</name>
<accession>A0A7S7FZD0</accession>
<keyword evidence="2" id="KW-1133">Transmembrane helix</keyword>
<protein>
    <recommendedName>
        <fullName evidence="4">Sequence-variable mosaic (SVM) signal sequence domain-containing protein</fullName>
    </recommendedName>
</protein>
<keyword evidence="1" id="KW-0175">Coiled coil</keyword>
<reference evidence="3" key="1">
    <citation type="submission" date="2020-08" db="EMBL/GenBank/DDBJ databases">
        <title>Phytoplasma sp. strain PR08 associated with Phyllody Disease of Parthenium hysterophorus.</title>
        <authorList>
            <person name="Kirdat K."/>
            <person name="Tiwarekar B."/>
            <person name="Yadav A."/>
        </authorList>
    </citation>
    <scope>NUCLEOTIDE SEQUENCE [LARGE SCALE GENOMIC DNA]</scope>
    <source>
        <strain evidence="3">PR08</strain>
    </source>
</reference>
<evidence type="ECO:0000313" key="3">
    <source>
        <dbReference type="EMBL" id="QOX89328.1"/>
    </source>
</evidence>
<dbReference type="RefSeq" id="WP_213680332.1">
    <property type="nucleotide sequence ID" value="NZ_JALQCT010000005.1"/>
</dbReference>
<evidence type="ECO:0000256" key="1">
    <source>
        <dbReference type="SAM" id="Coils"/>
    </source>
</evidence>
<organism evidence="3">
    <name type="scientific">Candidatus Phytoplasma australasiaticum subsp. australasiaticum</name>
    <dbReference type="NCBI Taxonomy" id="2832407"/>
    <lineage>
        <taxon>Bacteria</taxon>
        <taxon>Bacillati</taxon>
        <taxon>Mycoplasmatota</taxon>
        <taxon>Mollicutes</taxon>
        <taxon>Acholeplasmatales</taxon>
        <taxon>Acholeplasmataceae</taxon>
        <taxon>Candidatus Phytoplasma</taxon>
        <taxon>16SrII (Peanut WB group)</taxon>
        <taxon>Candidatus Phytoplasma australasiaticum</taxon>
    </lineage>
</organism>
<feature type="transmembrane region" description="Helical" evidence="2">
    <location>
        <begin position="7"/>
        <end position="27"/>
    </location>
</feature>
<proteinExistence type="predicted"/>
<evidence type="ECO:0000256" key="2">
    <source>
        <dbReference type="SAM" id="Phobius"/>
    </source>
</evidence>
<gene>
    <name evidence="3" type="ORF">H7685_02515</name>
</gene>
<dbReference type="EMBL" id="CP060385">
    <property type="protein sequence ID" value="QOX89328.1"/>
    <property type="molecule type" value="Genomic_DNA"/>
</dbReference>
<dbReference type="AlphaFoldDB" id="A0A7S7FZD0"/>
<keyword evidence="2" id="KW-0472">Membrane</keyword>
<sequence length="112" mass="13407">MIKNNKPLLLFKFIFILIGLFYSVNFYNLNAVGTHINAIINHKEELEQEKKRLITRLDNTFHANNLNAQERIMQLDNLQNDLHNIINEINHLNYLILSRHQYNMIRNNHNLN</sequence>
<keyword evidence="2" id="KW-0812">Transmembrane</keyword>
<feature type="coiled-coil region" evidence="1">
    <location>
        <begin position="36"/>
        <end position="95"/>
    </location>
</feature>
<evidence type="ECO:0008006" key="4">
    <source>
        <dbReference type="Google" id="ProtNLM"/>
    </source>
</evidence>